<gene>
    <name evidence="1" type="ORF">OOJ96_19585</name>
</gene>
<protein>
    <submittedName>
        <fullName evidence="1">P1 family peptidase</fullName>
    </submittedName>
</protein>
<reference evidence="1" key="1">
    <citation type="submission" date="2022-11" db="EMBL/GenBank/DDBJ databases">
        <title>Draft genome sequences of strains of Pseudomonas imrae sp. nov.</title>
        <authorList>
            <person name="Salva Serra F."/>
            <person name="Nimje P."/>
            <person name="Moore E.R.B."/>
            <person name="Marathe N.P."/>
        </authorList>
    </citation>
    <scope>NUCLEOTIDE SEQUENCE</scope>
    <source>
        <strain evidence="1">15FMM2</strain>
    </source>
</reference>
<sequence length="373" mass="39279">MRARQLGITLGLGTPGALNAITDVPGVRVGHSTVREQVEGKQVRTGVTVIQPRAGAARHQPCFAGYHVLNGNGDATGLEWIAEAGLLTTPLAITNTHSVGIVRDTLIALEREQLADPAVYWCMPVVMETYDGLLNDIWGQHVGPQHVLQALNSAESGPVSEGAVGGGTGMICHEFKGGIGSASRKLPAEQGGWTVGVLVQANHGKREELRVDGYPVGRHLMEIPSPFAERGTPGMGSIVVIIATDAPLLPHQCRRLAQRASIGIARTGGGTEDSSGDLFLAFATGNRDLPPADYGRKNLPLSTPLSMVNNDHISPLFSAAAQAVEEAIINAILAGEDMHTEDGVLVPGLDPRTLLDALRRTGWHTGSSVDSCH</sequence>
<proteinExistence type="predicted"/>
<dbReference type="Proteomes" id="UP001637618">
    <property type="component" value="Unassembled WGS sequence"/>
</dbReference>
<organism evidence="1 2">
    <name type="scientific">Pseudomonas imrae</name>
    <dbReference type="NCBI Taxonomy" id="2992837"/>
    <lineage>
        <taxon>Bacteria</taxon>
        <taxon>Pseudomonadati</taxon>
        <taxon>Pseudomonadota</taxon>
        <taxon>Gammaproteobacteria</taxon>
        <taxon>Pseudomonadales</taxon>
        <taxon>Pseudomonadaceae</taxon>
        <taxon>Pseudomonas</taxon>
    </lineage>
</organism>
<keyword evidence="2" id="KW-1185">Reference proteome</keyword>
<dbReference type="EMBL" id="JAPEQY010000016">
    <property type="protein sequence ID" value="MFO2479609.1"/>
    <property type="molecule type" value="Genomic_DNA"/>
</dbReference>
<evidence type="ECO:0000313" key="1">
    <source>
        <dbReference type="EMBL" id="MFO2479609.1"/>
    </source>
</evidence>
<accession>A0ACC7PJA1</accession>
<name>A0ACC7PJA1_9PSED</name>
<comment type="caution">
    <text evidence="1">The sequence shown here is derived from an EMBL/GenBank/DDBJ whole genome shotgun (WGS) entry which is preliminary data.</text>
</comment>
<evidence type="ECO:0000313" key="2">
    <source>
        <dbReference type="Proteomes" id="UP001637618"/>
    </source>
</evidence>